<reference evidence="10 11" key="1">
    <citation type="journal article" date="2007" name="Nat. Biotechnol.">
        <title>Genome sequence of the lignocellulose-bioconverting and xylose-fermenting yeast Pichia stipitis.</title>
        <authorList>
            <person name="Jeffries T.W."/>
            <person name="Grigoriev I.V."/>
            <person name="Grimwood J."/>
            <person name="Laplaza J.M."/>
            <person name="Aerts A."/>
            <person name="Salamov A."/>
            <person name="Schmutz J."/>
            <person name="Lindquist E."/>
            <person name="Dehal P."/>
            <person name="Shapiro H."/>
            <person name="Jin Y.S."/>
            <person name="Passoth V."/>
            <person name="Richardson P.M."/>
        </authorList>
    </citation>
    <scope>NUCLEOTIDE SEQUENCE [LARGE SCALE GENOMIC DNA]</scope>
    <source>
        <strain evidence="11">ATCC 58785 / CBS 6054 / NBRC 10063 / NRRL Y-11545</strain>
    </source>
</reference>
<accession>A3LRE7</accession>
<dbReference type="InterPro" id="IPR008814">
    <property type="entry name" value="Swp1"/>
</dbReference>
<dbReference type="AlphaFoldDB" id="A3LRE7"/>
<dbReference type="RefSeq" id="XP_001383752.1">
    <property type="nucleotide sequence ID" value="XM_001383715.1"/>
</dbReference>
<dbReference type="GO" id="GO:0006487">
    <property type="term" value="P:protein N-linked glycosylation"/>
    <property type="evidence" value="ECO:0007669"/>
    <property type="project" value="TreeGrafter"/>
</dbReference>
<dbReference type="FunCoup" id="A3LRE7">
    <property type="interactions" value="153"/>
</dbReference>
<keyword evidence="11" id="KW-1185">Reference proteome</keyword>
<dbReference type="Pfam" id="PF25147">
    <property type="entry name" value="Ribophorin_II_C"/>
    <property type="match status" value="1"/>
</dbReference>
<keyword evidence="5 7" id="KW-1133">Transmembrane helix</keyword>
<dbReference type="eggNOG" id="KOG2447">
    <property type="taxonomic scope" value="Eukaryota"/>
</dbReference>
<evidence type="ECO:0000256" key="7">
    <source>
        <dbReference type="SAM" id="Phobius"/>
    </source>
</evidence>
<dbReference type="OMA" id="SIVTHYV"/>
<evidence type="ECO:0000256" key="6">
    <source>
        <dbReference type="ARBA" id="ARBA00023136"/>
    </source>
</evidence>
<dbReference type="OrthoDB" id="432292at2759"/>
<dbReference type="HOGENOM" id="CLU_079423_1_0_1"/>
<dbReference type="Proteomes" id="UP000002258">
    <property type="component" value="Chromosome 3"/>
</dbReference>
<keyword evidence="2 7" id="KW-0812">Transmembrane</keyword>
<evidence type="ECO:0000259" key="9">
    <source>
        <dbReference type="Pfam" id="PF25147"/>
    </source>
</evidence>
<comment type="subcellular location">
    <subcellularLocation>
        <location evidence="1">Endoplasmic reticulum membrane</location>
        <topology evidence="1">Multi-pass membrane protein</topology>
    </subcellularLocation>
</comment>
<dbReference type="GO" id="GO:0008250">
    <property type="term" value="C:oligosaccharyltransferase complex"/>
    <property type="evidence" value="ECO:0007669"/>
    <property type="project" value="InterPro"/>
</dbReference>
<keyword evidence="3 8" id="KW-0732">Signal</keyword>
<dbReference type="PANTHER" id="PTHR12640:SF0">
    <property type="entry name" value="DOLICHYL-DIPHOSPHOOLIGOSACCHARIDE--PROTEIN GLYCOSYLTRANSFERASE SUBUNIT 2"/>
    <property type="match status" value="1"/>
</dbReference>
<organism evidence="10 11">
    <name type="scientific">Scheffersomyces stipitis (strain ATCC 58785 / CBS 6054 / NBRC 10063 / NRRL Y-11545)</name>
    <name type="common">Yeast</name>
    <name type="synonym">Pichia stipitis</name>
    <dbReference type="NCBI Taxonomy" id="322104"/>
    <lineage>
        <taxon>Eukaryota</taxon>
        <taxon>Fungi</taxon>
        <taxon>Dikarya</taxon>
        <taxon>Ascomycota</taxon>
        <taxon>Saccharomycotina</taxon>
        <taxon>Pichiomycetes</taxon>
        <taxon>Debaryomycetaceae</taxon>
        <taxon>Scheffersomyces</taxon>
    </lineage>
</organism>
<feature type="signal peptide" evidence="8">
    <location>
        <begin position="1"/>
        <end position="19"/>
    </location>
</feature>
<keyword evidence="4" id="KW-0256">Endoplasmic reticulum</keyword>
<gene>
    <name evidence="10" type="ORF">PICST_67274</name>
</gene>
<dbReference type="InParanoid" id="A3LRE7"/>
<dbReference type="KEGG" id="pic:PICST_67274"/>
<dbReference type="STRING" id="322104.A3LRE7"/>
<feature type="transmembrane region" description="Helical" evidence="7">
    <location>
        <begin position="213"/>
        <end position="232"/>
    </location>
</feature>
<dbReference type="UniPathway" id="UPA00378"/>
<sequence length="279" mass="30836">MKLSIIVAVICQLGAAAMAYTISEGSIKLNDQSVFFGEFMTQEIKHLSVDSPKDKIEISLQLKEVLDKRPQQLVLVLSSVEDSALAAHFVPGFTSSSEIKFSLPASKFPEVLKIKEKLNLKLIIADPASSGKNLVKQLVEIVPTEEFRATAKYHEKPRIGYKPEIHHIFRTEDKQINAIVPLVFIGGAVVLFLALIGSWFGFIGADLYGALKYTSGGQLLFNIGFLLSLIGYEYNFVQYYLGQSIFTTLFNGALLSLPCIYAGARVLKNLSRSRHAGKF</sequence>
<evidence type="ECO:0000256" key="8">
    <source>
        <dbReference type="SAM" id="SignalP"/>
    </source>
</evidence>
<evidence type="ECO:0000256" key="2">
    <source>
        <dbReference type="ARBA" id="ARBA00022692"/>
    </source>
</evidence>
<dbReference type="EMBL" id="CP000497">
    <property type="protein sequence ID" value="ABN65723.1"/>
    <property type="molecule type" value="Genomic_DNA"/>
</dbReference>
<feature type="transmembrane region" description="Helical" evidence="7">
    <location>
        <begin position="244"/>
        <end position="264"/>
    </location>
</feature>
<dbReference type="InterPro" id="IPR056790">
    <property type="entry name" value="Ribophorin_II_C"/>
</dbReference>
<evidence type="ECO:0000256" key="3">
    <source>
        <dbReference type="ARBA" id="ARBA00022729"/>
    </source>
</evidence>
<keyword evidence="6 7" id="KW-0472">Membrane</keyword>
<evidence type="ECO:0000313" key="11">
    <source>
        <dbReference type="Proteomes" id="UP000002258"/>
    </source>
</evidence>
<feature type="chain" id="PRO_5044282948" description="Ribophorin II C-terminal domain-containing protein" evidence="8">
    <location>
        <begin position="20"/>
        <end position="279"/>
    </location>
</feature>
<proteinExistence type="predicted"/>
<evidence type="ECO:0000313" key="10">
    <source>
        <dbReference type="EMBL" id="ABN65723.1"/>
    </source>
</evidence>
<feature type="transmembrane region" description="Helical" evidence="7">
    <location>
        <begin position="178"/>
        <end position="201"/>
    </location>
</feature>
<evidence type="ECO:0000256" key="1">
    <source>
        <dbReference type="ARBA" id="ARBA00004477"/>
    </source>
</evidence>
<feature type="domain" description="Ribophorin II C-terminal" evidence="9">
    <location>
        <begin position="169"/>
        <end position="274"/>
    </location>
</feature>
<dbReference type="GeneID" id="4837712"/>
<evidence type="ECO:0000256" key="5">
    <source>
        <dbReference type="ARBA" id="ARBA00022989"/>
    </source>
</evidence>
<name>A3LRE7_PICST</name>
<evidence type="ECO:0000256" key="4">
    <source>
        <dbReference type="ARBA" id="ARBA00022824"/>
    </source>
</evidence>
<protein>
    <recommendedName>
        <fullName evidence="9">Ribophorin II C-terminal domain-containing protein</fullName>
    </recommendedName>
</protein>
<dbReference type="PANTHER" id="PTHR12640">
    <property type="entry name" value="RIBOPHORIN II"/>
    <property type="match status" value="1"/>
</dbReference>